<dbReference type="EMBL" id="MKQP01000036">
    <property type="protein sequence ID" value="OMD27467.1"/>
    <property type="molecule type" value="Genomic_DNA"/>
</dbReference>
<sequence length="117" mass="13557">MENVIDKLRELEAKASSYYRMVGDDDWREIDDILDAYKPEGYEIDEVESRQGEGGRWTTREITTYKITQTDGKVAHFKIDRECPATEMQEGGDFAFEIWEVVPREVTVTKYIPGRAA</sequence>
<dbReference type="AlphaFoldDB" id="A0A1R0X2N8"/>
<dbReference type="Proteomes" id="UP000187465">
    <property type="component" value="Unassembled WGS sequence"/>
</dbReference>
<comment type="caution">
    <text evidence="1">The sequence shown here is derived from an EMBL/GenBank/DDBJ whole genome shotgun (WGS) entry which is preliminary data.</text>
</comment>
<dbReference type="RefSeq" id="WP_036679038.1">
    <property type="nucleotide sequence ID" value="NZ_MKQP01000036.1"/>
</dbReference>
<organism evidence="1 2">
    <name type="scientific">Paenibacillus odorifer</name>
    <dbReference type="NCBI Taxonomy" id="189426"/>
    <lineage>
        <taxon>Bacteria</taxon>
        <taxon>Bacillati</taxon>
        <taxon>Bacillota</taxon>
        <taxon>Bacilli</taxon>
        <taxon>Bacillales</taxon>
        <taxon>Paenibacillaceae</taxon>
        <taxon>Paenibacillus</taxon>
    </lineage>
</organism>
<reference evidence="1 2" key="1">
    <citation type="submission" date="2016-10" db="EMBL/GenBank/DDBJ databases">
        <title>Paenibacillus species isolates.</title>
        <authorList>
            <person name="Beno S.M."/>
        </authorList>
    </citation>
    <scope>NUCLEOTIDE SEQUENCE [LARGE SCALE GENOMIC DNA]</scope>
    <source>
        <strain evidence="1 2">FSL H7-0604</strain>
    </source>
</reference>
<name>A0A1R0X2N8_9BACL</name>
<proteinExistence type="predicted"/>
<protein>
    <submittedName>
        <fullName evidence="1">Uncharacterized protein</fullName>
    </submittedName>
</protein>
<evidence type="ECO:0000313" key="2">
    <source>
        <dbReference type="Proteomes" id="UP000187465"/>
    </source>
</evidence>
<accession>A0A1R0X2N8</accession>
<evidence type="ECO:0000313" key="1">
    <source>
        <dbReference type="EMBL" id="OMD27467.1"/>
    </source>
</evidence>
<gene>
    <name evidence="1" type="ORF">BJP51_25050</name>
</gene>